<dbReference type="Pfam" id="PF00196">
    <property type="entry name" value="GerE"/>
    <property type="match status" value="1"/>
</dbReference>
<accession>A0ABP8R8D2</accession>
<feature type="domain" description="HTH luxR-type" evidence="1">
    <location>
        <begin position="823"/>
        <end position="888"/>
    </location>
</feature>
<comment type="caution">
    <text evidence="2">The sequence shown here is derived from an EMBL/GenBank/DDBJ whole genome shotgun (WGS) entry which is preliminary data.</text>
</comment>
<dbReference type="Gene3D" id="1.10.10.10">
    <property type="entry name" value="Winged helix-like DNA-binding domain superfamily/Winged helix DNA-binding domain"/>
    <property type="match status" value="1"/>
</dbReference>
<gene>
    <name evidence="2" type="ORF">GCM10023191_096550</name>
</gene>
<dbReference type="InterPro" id="IPR027417">
    <property type="entry name" value="P-loop_NTPase"/>
</dbReference>
<protein>
    <submittedName>
        <fullName evidence="2">LuxR C-terminal-related transcriptional regulator</fullName>
    </submittedName>
</protein>
<evidence type="ECO:0000313" key="3">
    <source>
        <dbReference type="Proteomes" id="UP001500503"/>
    </source>
</evidence>
<name>A0ABP8R8D2_9ACTN</name>
<reference evidence="3" key="1">
    <citation type="journal article" date="2019" name="Int. J. Syst. Evol. Microbiol.">
        <title>The Global Catalogue of Microorganisms (GCM) 10K type strain sequencing project: providing services to taxonomists for standard genome sequencing and annotation.</title>
        <authorList>
            <consortium name="The Broad Institute Genomics Platform"/>
            <consortium name="The Broad Institute Genome Sequencing Center for Infectious Disease"/>
            <person name="Wu L."/>
            <person name="Ma J."/>
        </authorList>
    </citation>
    <scope>NUCLEOTIDE SEQUENCE [LARGE SCALE GENOMIC DNA]</scope>
    <source>
        <strain evidence="3">JCM 17933</strain>
    </source>
</reference>
<dbReference type="SUPFAM" id="SSF48452">
    <property type="entry name" value="TPR-like"/>
    <property type="match status" value="1"/>
</dbReference>
<dbReference type="SUPFAM" id="SSF52540">
    <property type="entry name" value="P-loop containing nucleoside triphosphate hydrolases"/>
    <property type="match status" value="1"/>
</dbReference>
<dbReference type="PANTHER" id="PTHR47691">
    <property type="entry name" value="REGULATOR-RELATED"/>
    <property type="match status" value="1"/>
</dbReference>
<dbReference type="InterPro" id="IPR000792">
    <property type="entry name" value="Tscrpt_reg_LuxR_C"/>
</dbReference>
<dbReference type="Proteomes" id="UP001500503">
    <property type="component" value="Unassembled WGS sequence"/>
</dbReference>
<dbReference type="EMBL" id="BAABHF010000065">
    <property type="protein sequence ID" value="GAA4520119.1"/>
    <property type="molecule type" value="Genomic_DNA"/>
</dbReference>
<dbReference type="SUPFAM" id="SSF46894">
    <property type="entry name" value="C-terminal effector domain of the bipartite response regulators"/>
    <property type="match status" value="1"/>
</dbReference>
<proteinExistence type="predicted"/>
<dbReference type="InterPro" id="IPR036388">
    <property type="entry name" value="WH-like_DNA-bd_sf"/>
</dbReference>
<dbReference type="PRINTS" id="PR00038">
    <property type="entry name" value="HTHLUXR"/>
</dbReference>
<dbReference type="InterPro" id="IPR016032">
    <property type="entry name" value="Sig_transdc_resp-reg_C-effctor"/>
</dbReference>
<evidence type="ECO:0000259" key="1">
    <source>
        <dbReference type="PROSITE" id="PS50043"/>
    </source>
</evidence>
<dbReference type="Gene3D" id="1.25.40.10">
    <property type="entry name" value="Tetratricopeptide repeat domain"/>
    <property type="match status" value="1"/>
</dbReference>
<dbReference type="InterPro" id="IPR058852">
    <property type="entry name" value="HTH_77"/>
</dbReference>
<dbReference type="PANTHER" id="PTHR47691:SF3">
    <property type="entry name" value="HTH-TYPE TRANSCRIPTIONAL REGULATOR RV0890C-RELATED"/>
    <property type="match status" value="1"/>
</dbReference>
<organism evidence="2 3">
    <name type="scientific">Actinoallomurus oryzae</name>
    <dbReference type="NCBI Taxonomy" id="502180"/>
    <lineage>
        <taxon>Bacteria</taxon>
        <taxon>Bacillati</taxon>
        <taxon>Actinomycetota</taxon>
        <taxon>Actinomycetes</taxon>
        <taxon>Streptosporangiales</taxon>
        <taxon>Thermomonosporaceae</taxon>
        <taxon>Actinoallomurus</taxon>
    </lineage>
</organism>
<dbReference type="PROSITE" id="PS00622">
    <property type="entry name" value="HTH_LUXR_1"/>
    <property type="match status" value="1"/>
</dbReference>
<dbReference type="CDD" id="cd06170">
    <property type="entry name" value="LuxR_C_like"/>
    <property type="match status" value="1"/>
</dbReference>
<sequence length="891" mass="94082">MSAIRHDLPVPPTTFVGREPELRALAAALGDARLVTIAGPGGCGKTRLAIEAASAEAAHRRDGVCWADLTTTGDAFVVAELVATAAGVLPAPDRDTIPSLARQLGDRRMLVCLDNCEHVVEAAAELAAELTRACPGVTVLATSREPLRVPGEVVWRVPPLGAEDAVALFEERSGPTPAPDRDAVRTACARLDGIPLAIELAAAWSGTLSAREILQGLDDRFSLLVRGPRGVAARHQTLAASMAWSHDQLAEDDQVLFRRLGAFHGGFTLEAARGVCAFGPLDRMAVLAGLSRLVDKSLVVADTHRSVARYHLLETVREYAVARLAASGEAGRVRDRHLDTYLALTEDARPLLARDKDAWRAAVGAEHENLCAAATWGLSRDDPGRGRRLLAGLPWLWHLTTRGHEGLELLRRAVARTPDDRTALQARLLTGLALVADTTHPAGPDHDAAQAALEIAVEAGDVATACLARLLRAVALFSTDFDTAWSLAETARGEAREAGEEFVADGATALMGMIRHLRDEHDEAEELFRSATEGLLRRGDRGVASTALGFWACGALYTGDVVRARALATEAVETARPLADHHRVGSAAGVLATVETAAGRLDEARAILAPLVRLVEGAERPPFVPGLARAMGELELRSGRPREAVAWFASETSWLGEGHEAALSPQTLTGLAAAFHAAGDDAAAASACERALAVARAVGMPRVAADALEQQARLAGPADAERLHHEALALRAEHGLWLACAGGLDALARIAAEAGAHTEATRLFAACDRARTDMGVAPVPADPGPRAALGETAYAAAWAEGSALDVRAAVEWARRARGPRRRPSSGWAGLTPAERSVVRLAAEGLSNPDIGARLFMSRSTVKTHLSHVYAKLGVTNRTELAALAVPHLTND</sequence>
<dbReference type="RefSeq" id="WP_345475382.1">
    <property type="nucleotide sequence ID" value="NZ_BAABHF010000065.1"/>
</dbReference>
<keyword evidence="3" id="KW-1185">Reference proteome</keyword>
<evidence type="ECO:0000313" key="2">
    <source>
        <dbReference type="EMBL" id="GAA4520119.1"/>
    </source>
</evidence>
<dbReference type="Gene3D" id="3.40.50.300">
    <property type="entry name" value="P-loop containing nucleotide triphosphate hydrolases"/>
    <property type="match status" value="1"/>
</dbReference>
<dbReference type="SMART" id="SM00421">
    <property type="entry name" value="HTH_LUXR"/>
    <property type="match status" value="1"/>
</dbReference>
<dbReference type="InterPro" id="IPR011990">
    <property type="entry name" value="TPR-like_helical_dom_sf"/>
</dbReference>
<dbReference type="PROSITE" id="PS50043">
    <property type="entry name" value="HTH_LUXR_2"/>
    <property type="match status" value="1"/>
</dbReference>
<dbReference type="Pfam" id="PF25872">
    <property type="entry name" value="HTH_77"/>
    <property type="match status" value="1"/>
</dbReference>